<gene>
    <name evidence="10" type="ORF">J437_LFUL007546</name>
</gene>
<dbReference type="InterPro" id="IPR010876">
    <property type="entry name" value="C1orf43"/>
</dbReference>
<dbReference type="Proteomes" id="UP000792457">
    <property type="component" value="Unassembled WGS sequence"/>
</dbReference>
<protein>
    <submittedName>
        <fullName evidence="10">Uncharacterized protein</fullName>
    </submittedName>
</protein>
<evidence type="ECO:0000256" key="6">
    <source>
        <dbReference type="ARBA" id="ARBA00022989"/>
    </source>
</evidence>
<evidence type="ECO:0000256" key="9">
    <source>
        <dbReference type="ARBA" id="ARBA00023136"/>
    </source>
</evidence>
<keyword evidence="7" id="KW-0333">Golgi apparatus</keyword>
<dbReference type="EMBL" id="KZ308145">
    <property type="protein sequence ID" value="KAG8222838.1"/>
    <property type="molecule type" value="Genomic_DNA"/>
</dbReference>
<evidence type="ECO:0000256" key="1">
    <source>
        <dbReference type="ARBA" id="ARBA00002620"/>
    </source>
</evidence>
<evidence type="ECO:0000256" key="4">
    <source>
        <dbReference type="ARBA" id="ARBA00004555"/>
    </source>
</evidence>
<evidence type="ECO:0000256" key="3">
    <source>
        <dbReference type="ARBA" id="ARBA00004173"/>
    </source>
</evidence>
<reference evidence="10" key="2">
    <citation type="submission" date="2017-10" db="EMBL/GenBank/DDBJ databases">
        <title>Ladona fulva Genome sequencing and assembly.</title>
        <authorList>
            <person name="Murali S."/>
            <person name="Richards S."/>
            <person name="Bandaranaike D."/>
            <person name="Bellair M."/>
            <person name="Blankenburg K."/>
            <person name="Chao H."/>
            <person name="Dinh H."/>
            <person name="Doddapaneni H."/>
            <person name="Dugan-Rocha S."/>
            <person name="Elkadiri S."/>
            <person name="Gnanaolivu R."/>
            <person name="Hernandez B."/>
            <person name="Skinner E."/>
            <person name="Javaid M."/>
            <person name="Lee S."/>
            <person name="Li M."/>
            <person name="Ming W."/>
            <person name="Munidasa M."/>
            <person name="Muniz J."/>
            <person name="Nguyen L."/>
            <person name="Hughes D."/>
            <person name="Osuji N."/>
            <person name="Pu L.-L."/>
            <person name="Puazo M."/>
            <person name="Qu C."/>
            <person name="Quiroz J."/>
            <person name="Raj R."/>
            <person name="Weissenberger G."/>
            <person name="Xin Y."/>
            <person name="Zou X."/>
            <person name="Han Y."/>
            <person name="Worley K."/>
            <person name="Muzny D."/>
            <person name="Gibbs R."/>
        </authorList>
    </citation>
    <scope>NUCLEOTIDE SEQUENCE</scope>
    <source>
        <strain evidence="10">Sampled in the wild</strain>
    </source>
</reference>
<keyword evidence="5" id="KW-0812">Transmembrane</keyword>
<evidence type="ECO:0000256" key="5">
    <source>
        <dbReference type="ARBA" id="ARBA00022692"/>
    </source>
</evidence>
<evidence type="ECO:0000256" key="7">
    <source>
        <dbReference type="ARBA" id="ARBA00023034"/>
    </source>
</evidence>
<organism evidence="10 11">
    <name type="scientific">Ladona fulva</name>
    <name type="common">Scarce chaser dragonfly</name>
    <name type="synonym">Libellula fulva</name>
    <dbReference type="NCBI Taxonomy" id="123851"/>
    <lineage>
        <taxon>Eukaryota</taxon>
        <taxon>Metazoa</taxon>
        <taxon>Ecdysozoa</taxon>
        <taxon>Arthropoda</taxon>
        <taxon>Hexapoda</taxon>
        <taxon>Insecta</taxon>
        <taxon>Pterygota</taxon>
        <taxon>Palaeoptera</taxon>
        <taxon>Odonata</taxon>
        <taxon>Epiprocta</taxon>
        <taxon>Anisoptera</taxon>
        <taxon>Libelluloidea</taxon>
        <taxon>Libellulidae</taxon>
        <taxon>Ladona</taxon>
    </lineage>
</organism>
<evidence type="ECO:0000313" key="10">
    <source>
        <dbReference type="EMBL" id="KAG8222838.1"/>
    </source>
</evidence>
<keyword evidence="11" id="KW-1185">Reference proteome</keyword>
<evidence type="ECO:0000313" key="11">
    <source>
        <dbReference type="Proteomes" id="UP000792457"/>
    </source>
</evidence>
<reference evidence="10" key="1">
    <citation type="submission" date="2013-04" db="EMBL/GenBank/DDBJ databases">
        <authorList>
            <person name="Qu J."/>
            <person name="Murali S.C."/>
            <person name="Bandaranaike D."/>
            <person name="Bellair M."/>
            <person name="Blankenburg K."/>
            <person name="Chao H."/>
            <person name="Dinh H."/>
            <person name="Doddapaneni H."/>
            <person name="Downs B."/>
            <person name="Dugan-Rocha S."/>
            <person name="Elkadiri S."/>
            <person name="Gnanaolivu R.D."/>
            <person name="Hernandez B."/>
            <person name="Javaid M."/>
            <person name="Jayaseelan J.C."/>
            <person name="Lee S."/>
            <person name="Li M."/>
            <person name="Ming W."/>
            <person name="Munidasa M."/>
            <person name="Muniz J."/>
            <person name="Nguyen L."/>
            <person name="Ongeri F."/>
            <person name="Osuji N."/>
            <person name="Pu L.-L."/>
            <person name="Puazo M."/>
            <person name="Qu C."/>
            <person name="Quiroz J."/>
            <person name="Raj R."/>
            <person name="Weissenberger G."/>
            <person name="Xin Y."/>
            <person name="Zou X."/>
            <person name="Han Y."/>
            <person name="Richards S."/>
            <person name="Worley K."/>
            <person name="Muzny D."/>
            <person name="Gibbs R."/>
        </authorList>
    </citation>
    <scope>NUCLEOTIDE SEQUENCE</scope>
    <source>
        <strain evidence="10">Sampled in the wild</strain>
    </source>
</reference>
<dbReference type="GO" id="GO:0005794">
    <property type="term" value="C:Golgi apparatus"/>
    <property type="evidence" value="ECO:0007669"/>
    <property type="project" value="UniProtKB-SubCell"/>
</dbReference>
<keyword evidence="9" id="KW-0472">Membrane</keyword>
<accession>A0A8K0JYX2</accession>
<name>A0A8K0JYX2_LADFU</name>
<dbReference type="OrthoDB" id="5960253at2759"/>
<dbReference type="GO" id="GO:0005739">
    <property type="term" value="C:mitochondrion"/>
    <property type="evidence" value="ECO:0007669"/>
    <property type="project" value="UniProtKB-SubCell"/>
</dbReference>
<evidence type="ECO:0000256" key="8">
    <source>
        <dbReference type="ARBA" id="ARBA00023128"/>
    </source>
</evidence>
<dbReference type="PANTHER" id="PTHR21425">
    <property type="entry name" value="NICE-3"/>
    <property type="match status" value="1"/>
</dbReference>
<comment type="function">
    <text evidence="1">General regulator of phagocytosis. Required to uptake Gram negative bacterium by macrophages.</text>
</comment>
<comment type="subcellular location">
    <subcellularLocation>
        <location evidence="4">Golgi apparatus</location>
    </subcellularLocation>
    <subcellularLocation>
        <location evidence="2">Membrane</location>
        <topology evidence="2">Single-pass membrane protein</topology>
    </subcellularLocation>
    <subcellularLocation>
        <location evidence="3">Mitochondrion</location>
    </subcellularLocation>
</comment>
<dbReference type="PANTHER" id="PTHR21425:SF2">
    <property type="entry name" value="PROTEIN C1ORF43"/>
    <property type="match status" value="1"/>
</dbReference>
<keyword evidence="8" id="KW-0496">Mitochondrion</keyword>
<evidence type="ECO:0000256" key="2">
    <source>
        <dbReference type="ARBA" id="ARBA00004167"/>
    </source>
</evidence>
<dbReference type="Pfam" id="PF07406">
    <property type="entry name" value="NICE-3"/>
    <property type="match status" value="1"/>
</dbReference>
<keyword evidence="6" id="KW-1133">Transmembrane helix</keyword>
<comment type="caution">
    <text evidence="10">The sequence shown here is derived from an EMBL/GenBank/DDBJ whole genome shotgun (WGS) entry which is preliminary data.</text>
</comment>
<dbReference type="AlphaFoldDB" id="A0A8K0JYX2"/>
<dbReference type="GO" id="GO:0016020">
    <property type="term" value="C:membrane"/>
    <property type="evidence" value="ECO:0007669"/>
    <property type="project" value="UniProtKB-SubCell"/>
</dbReference>
<sequence>MRFALRSRRGPHVPIGHDAKKSLKKEIERRIDVIPRILYEPQLLNNNDSQYIINKGDAVPPYYYRLKAVDDQDPTMHRHPAENLRSYLINTLGGPLNGMCQKLVHQFCDMYEHARHDPSEFGDEEYEVYSKLLLKLMDAAKTMKSFPNSRKSSPSKTPIRKCIEKNTRKGLMEAKLKPAKNFAMEAENETANDRDVNSLERPTTLIIDNNENNELKHETTV</sequence>
<proteinExistence type="predicted"/>